<dbReference type="OrthoDB" id="9784397at2"/>
<dbReference type="KEGG" id="uam:UABAM_05433"/>
<dbReference type="InterPro" id="IPR036890">
    <property type="entry name" value="HATPase_C_sf"/>
</dbReference>
<dbReference type="GO" id="GO:0005524">
    <property type="term" value="F:ATP binding"/>
    <property type="evidence" value="ECO:0007669"/>
    <property type="project" value="UniProtKB-KW"/>
</dbReference>
<proteinExistence type="predicted"/>
<dbReference type="SUPFAM" id="SSF55874">
    <property type="entry name" value="ATPase domain of HSP90 chaperone/DNA topoisomerase II/histidine kinase"/>
    <property type="match status" value="1"/>
</dbReference>
<evidence type="ECO:0000256" key="7">
    <source>
        <dbReference type="ARBA" id="ARBA00022840"/>
    </source>
</evidence>
<evidence type="ECO:0000313" key="11">
    <source>
        <dbReference type="Proteomes" id="UP000326354"/>
    </source>
</evidence>
<dbReference type="PANTHER" id="PTHR43065:SF10">
    <property type="entry name" value="PEROXIDE STRESS-ACTIVATED HISTIDINE KINASE MAK3"/>
    <property type="match status" value="1"/>
</dbReference>
<dbReference type="EC" id="2.7.13.3" evidence="2"/>
<name>A0A5S9F658_UABAM</name>
<dbReference type="Pfam" id="PF02518">
    <property type="entry name" value="HATPase_c"/>
    <property type="match status" value="1"/>
</dbReference>
<keyword evidence="5" id="KW-0547">Nucleotide-binding</keyword>
<dbReference type="PRINTS" id="PR00344">
    <property type="entry name" value="BCTRLSENSOR"/>
</dbReference>
<evidence type="ECO:0000256" key="6">
    <source>
        <dbReference type="ARBA" id="ARBA00022777"/>
    </source>
</evidence>
<evidence type="ECO:0000313" key="10">
    <source>
        <dbReference type="EMBL" id="BBM87031.1"/>
    </source>
</evidence>
<dbReference type="PROSITE" id="PS50109">
    <property type="entry name" value="HIS_KIN"/>
    <property type="match status" value="1"/>
</dbReference>
<dbReference type="InterPro" id="IPR036097">
    <property type="entry name" value="HisK_dim/P_sf"/>
</dbReference>
<reference evidence="10 11" key="1">
    <citation type="submission" date="2019-08" db="EMBL/GenBank/DDBJ databases">
        <title>Complete genome sequence of Candidatus Uab amorphum.</title>
        <authorList>
            <person name="Shiratori T."/>
            <person name="Suzuki S."/>
            <person name="Kakizawa Y."/>
            <person name="Ishida K."/>
        </authorList>
    </citation>
    <scope>NUCLEOTIDE SEQUENCE [LARGE SCALE GENOMIC DNA]</scope>
    <source>
        <strain evidence="10 11">SRT547</strain>
    </source>
</reference>
<dbReference type="Gene3D" id="1.10.287.130">
    <property type="match status" value="1"/>
</dbReference>
<accession>A0A5S9F658</accession>
<dbReference type="SUPFAM" id="SSF52172">
    <property type="entry name" value="CheY-like"/>
    <property type="match status" value="1"/>
</dbReference>
<dbReference type="Pfam" id="PF00512">
    <property type="entry name" value="HisKA"/>
    <property type="match status" value="1"/>
</dbReference>
<gene>
    <name evidence="10" type="ORF">UABAM_05433</name>
</gene>
<keyword evidence="4" id="KW-0808">Transferase</keyword>
<feature type="domain" description="Histidine kinase" evidence="9">
    <location>
        <begin position="143"/>
        <end position="352"/>
    </location>
</feature>
<evidence type="ECO:0000256" key="3">
    <source>
        <dbReference type="ARBA" id="ARBA00022553"/>
    </source>
</evidence>
<keyword evidence="6" id="KW-0418">Kinase</keyword>
<dbReference type="InterPro" id="IPR003661">
    <property type="entry name" value="HisK_dim/P_dom"/>
</dbReference>
<keyword evidence="3" id="KW-0597">Phosphoprotein</keyword>
<dbReference type="Gene3D" id="3.30.565.10">
    <property type="entry name" value="Histidine kinase-like ATPase, C-terminal domain"/>
    <property type="match status" value="1"/>
</dbReference>
<dbReference type="CDD" id="cd00082">
    <property type="entry name" value="HisKA"/>
    <property type="match status" value="1"/>
</dbReference>
<evidence type="ECO:0000256" key="1">
    <source>
        <dbReference type="ARBA" id="ARBA00000085"/>
    </source>
</evidence>
<dbReference type="SMART" id="SM00388">
    <property type="entry name" value="HisKA"/>
    <property type="match status" value="1"/>
</dbReference>
<sequence length="352" mass="39704">MAKTTRCLILEHDPTAIEQYNEFIPENIDICFIDNELSAFNKISSISPTFIIFNTLCTQKPISFINKIKKITPSASLIVCSSNYSIREAVFFIKNGAHDYFPLPLDKSDFQYSLSQILRTASDQDIDLKQSNKLVFLGELAAEIAHDIKTPLACISGFIDLFLGFLKKPQVTVEELQGVGHYLDKSIAETKRCQKILNNLLMFSKKEDFTHFCLADLIDRVQALIAQDLIEKNIQLKMNIDPHLQVYGSEEKLHQVLLNLLINAKNATKQGFIEVTAVNENEKTKISVRDSGCGIKNEDLDKIFNPFFTKTQQGTGLGLSIVKKIIEEHQGNISVQSQLEMGTTFIIELPIR</sequence>
<dbReference type="InterPro" id="IPR011006">
    <property type="entry name" value="CheY-like_superfamily"/>
</dbReference>
<dbReference type="Proteomes" id="UP000326354">
    <property type="component" value="Chromosome"/>
</dbReference>
<dbReference type="GO" id="GO:0000155">
    <property type="term" value="F:phosphorelay sensor kinase activity"/>
    <property type="evidence" value="ECO:0007669"/>
    <property type="project" value="InterPro"/>
</dbReference>
<evidence type="ECO:0000256" key="5">
    <source>
        <dbReference type="ARBA" id="ARBA00022741"/>
    </source>
</evidence>
<evidence type="ECO:0000256" key="2">
    <source>
        <dbReference type="ARBA" id="ARBA00012438"/>
    </source>
</evidence>
<evidence type="ECO:0000259" key="9">
    <source>
        <dbReference type="PROSITE" id="PS50109"/>
    </source>
</evidence>
<keyword evidence="7" id="KW-0067">ATP-binding</keyword>
<protein>
    <recommendedName>
        <fullName evidence="2">histidine kinase</fullName>
        <ecNumber evidence="2">2.7.13.3</ecNumber>
    </recommendedName>
</protein>
<dbReference type="InterPro" id="IPR005467">
    <property type="entry name" value="His_kinase_dom"/>
</dbReference>
<keyword evidence="8" id="KW-0902">Two-component regulatory system</keyword>
<dbReference type="InterPro" id="IPR003594">
    <property type="entry name" value="HATPase_dom"/>
</dbReference>
<dbReference type="PANTHER" id="PTHR43065">
    <property type="entry name" value="SENSOR HISTIDINE KINASE"/>
    <property type="match status" value="1"/>
</dbReference>
<dbReference type="SUPFAM" id="SSF47384">
    <property type="entry name" value="Homodimeric domain of signal transducing histidine kinase"/>
    <property type="match status" value="1"/>
</dbReference>
<comment type="catalytic activity">
    <reaction evidence="1">
        <text>ATP + protein L-histidine = ADP + protein N-phospho-L-histidine.</text>
        <dbReference type="EC" id="2.7.13.3"/>
    </reaction>
</comment>
<dbReference type="AlphaFoldDB" id="A0A5S9F658"/>
<dbReference type="FunFam" id="3.30.565.10:FF:000006">
    <property type="entry name" value="Sensor histidine kinase WalK"/>
    <property type="match status" value="1"/>
</dbReference>
<dbReference type="RefSeq" id="WP_151971065.1">
    <property type="nucleotide sequence ID" value="NZ_AP019860.1"/>
</dbReference>
<dbReference type="Gene3D" id="3.40.50.2300">
    <property type="match status" value="1"/>
</dbReference>
<dbReference type="InterPro" id="IPR004358">
    <property type="entry name" value="Sig_transdc_His_kin-like_C"/>
</dbReference>
<evidence type="ECO:0000256" key="8">
    <source>
        <dbReference type="ARBA" id="ARBA00023012"/>
    </source>
</evidence>
<keyword evidence="11" id="KW-1185">Reference proteome</keyword>
<dbReference type="SMART" id="SM00387">
    <property type="entry name" value="HATPase_c"/>
    <property type="match status" value="1"/>
</dbReference>
<dbReference type="EMBL" id="AP019860">
    <property type="protein sequence ID" value="BBM87031.1"/>
    <property type="molecule type" value="Genomic_DNA"/>
</dbReference>
<organism evidence="10 11">
    <name type="scientific">Uabimicrobium amorphum</name>
    <dbReference type="NCBI Taxonomy" id="2596890"/>
    <lineage>
        <taxon>Bacteria</taxon>
        <taxon>Pseudomonadati</taxon>
        <taxon>Planctomycetota</taxon>
        <taxon>Candidatus Uabimicrobiia</taxon>
        <taxon>Candidatus Uabimicrobiales</taxon>
        <taxon>Candidatus Uabimicrobiaceae</taxon>
        <taxon>Candidatus Uabimicrobium</taxon>
    </lineage>
</organism>
<evidence type="ECO:0000256" key="4">
    <source>
        <dbReference type="ARBA" id="ARBA00022679"/>
    </source>
</evidence>